<sequence>MPYPPTDSVDNLNATRGHITSLDPCVIYSSVAPDRVVWNNDAYRFLKDESPDTANPSLWRQSRLCAEQGLFEVTDGVYQVRGLDISNITFVETKGTDQLGVVVIDPLISYECAKKALELYLSHRPGRIIRALIYTHSHIDHFGGAGAIVEAAGVNLPIYAPEGFFEHAVSENIYAGNAMLRRSVYMYGITLPKGPEGQIGVGLGLATSSGRTNFVPPIVNITTTGQSAIIDSLEIYNALCMAENASHTMHNIQTLQGALVRDARLWARYLDESIVLFGKDTDVVFSSHHWPTWGKENIITFLSQQRDLYAYLHNETLRQLNNGYTGLEIAEDFKLPPSLGKLWSARGYYGSVSHNVKAIYNRHMGWFDGNPAHLWEHPPVPAAKRYVDCVGGIERAIALGKQYEQEGDLRFAATLLSHAVFADQENAGAREALQSVLKKLGYASENATWRNFFLTGAKELTQPIVASKMVIRVDGPKVWDEAFTIDILITDLRSGWHLNLSNGALTGHAIPFKTIESGELSASLTIEVTHAQLVGLTVGQPDNLDRIPTSGDVKVWKTLLSLLTIPDGTFAIVTPEKLSNK</sequence>
<evidence type="ECO:0000256" key="4">
    <source>
        <dbReference type="ARBA" id="ARBA00033751"/>
    </source>
</evidence>
<dbReference type="Gene3D" id="3.30.1050.10">
    <property type="entry name" value="SCP2 sterol-binding domain"/>
    <property type="match status" value="1"/>
</dbReference>
<evidence type="ECO:0000259" key="5">
    <source>
        <dbReference type="SMART" id="SM00849"/>
    </source>
</evidence>
<dbReference type="Pfam" id="PF00753">
    <property type="entry name" value="Lactamase_B"/>
    <property type="match status" value="1"/>
</dbReference>
<keyword evidence="7" id="KW-1185">Reference proteome</keyword>
<dbReference type="GO" id="GO:0018909">
    <property type="term" value="P:dodecyl sulfate metabolic process"/>
    <property type="evidence" value="ECO:0007669"/>
    <property type="project" value="InterPro"/>
</dbReference>
<dbReference type="AlphaFoldDB" id="A0A2J6R708"/>
<evidence type="ECO:0000256" key="2">
    <source>
        <dbReference type="ARBA" id="ARBA00022801"/>
    </source>
</evidence>
<proteinExistence type="inferred from homology"/>
<name>A0A2J6R708_HYAVF</name>
<organism evidence="6 7">
    <name type="scientific">Hyaloscypha variabilis (strain UAMH 11265 / GT02V1 / F)</name>
    <name type="common">Meliniomyces variabilis</name>
    <dbReference type="NCBI Taxonomy" id="1149755"/>
    <lineage>
        <taxon>Eukaryota</taxon>
        <taxon>Fungi</taxon>
        <taxon>Dikarya</taxon>
        <taxon>Ascomycota</taxon>
        <taxon>Pezizomycotina</taxon>
        <taxon>Leotiomycetes</taxon>
        <taxon>Helotiales</taxon>
        <taxon>Hyaloscyphaceae</taxon>
        <taxon>Hyaloscypha</taxon>
        <taxon>Hyaloscypha variabilis</taxon>
    </lineage>
</organism>
<dbReference type="InterPro" id="IPR029229">
    <property type="entry name" value="Alkyl_sulf_C"/>
</dbReference>
<evidence type="ECO:0000256" key="1">
    <source>
        <dbReference type="ARBA" id="ARBA00022723"/>
    </source>
</evidence>
<dbReference type="InterPro" id="IPR052195">
    <property type="entry name" value="Bact_Alkyl/Aryl-Sulfatase"/>
</dbReference>
<keyword evidence="3" id="KW-0862">Zinc</keyword>
<protein>
    <submittedName>
        <fullName evidence="6">Beta-lactamase domain-containing protein</fullName>
    </submittedName>
</protein>
<dbReference type="GO" id="GO:0046872">
    <property type="term" value="F:metal ion binding"/>
    <property type="evidence" value="ECO:0007669"/>
    <property type="project" value="UniProtKB-KW"/>
</dbReference>
<dbReference type="InterPro" id="IPR036527">
    <property type="entry name" value="SCP2_sterol-bd_dom_sf"/>
</dbReference>
<gene>
    <name evidence="6" type="ORF">L207DRAFT_604935</name>
</gene>
<dbReference type="InterPro" id="IPR029228">
    <property type="entry name" value="Alkyl_sulf_dimr"/>
</dbReference>
<evidence type="ECO:0000313" key="6">
    <source>
        <dbReference type="EMBL" id="PMD34293.1"/>
    </source>
</evidence>
<dbReference type="SMART" id="SM00849">
    <property type="entry name" value="Lactamase_B"/>
    <property type="match status" value="1"/>
</dbReference>
<dbReference type="PANTHER" id="PTHR43223:SF1">
    <property type="entry name" value="ALKYL_ARYL-SULFATASE BDS1"/>
    <property type="match status" value="1"/>
</dbReference>
<dbReference type="Gene3D" id="1.25.40.880">
    <property type="entry name" value="Alkyl sulfatase, dimerisation domain"/>
    <property type="match status" value="1"/>
</dbReference>
<dbReference type="SUPFAM" id="SSF55718">
    <property type="entry name" value="SCP-like"/>
    <property type="match status" value="1"/>
</dbReference>
<evidence type="ECO:0000313" key="7">
    <source>
        <dbReference type="Proteomes" id="UP000235786"/>
    </source>
</evidence>
<dbReference type="PANTHER" id="PTHR43223">
    <property type="entry name" value="ALKYL/ARYL-SULFATASE"/>
    <property type="match status" value="1"/>
</dbReference>
<accession>A0A2J6R708</accession>
<dbReference type="EMBL" id="KZ613954">
    <property type="protein sequence ID" value="PMD34293.1"/>
    <property type="molecule type" value="Genomic_DNA"/>
</dbReference>
<reference evidence="6 7" key="1">
    <citation type="submission" date="2016-04" db="EMBL/GenBank/DDBJ databases">
        <title>A degradative enzymes factory behind the ericoid mycorrhizal symbiosis.</title>
        <authorList>
            <consortium name="DOE Joint Genome Institute"/>
            <person name="Martino E."/>
            <person name="Morin E."/>
            <person name="Grelet G."/>
            <person name="Kuo A."/>
            <person name="Kohler A."/>
            <person name="Daghino S."/>
            <person name="Barry K."/>
            <person name="Choi C."/>
            <person name="Cichocki N."/>
            <person name="Clum A."/>
            <person name="Copeland A."/>
            <person name="Hainaut M."/>
            <person name="Haridas S."/>
            <person name="Labutti K."/>
            <person name="Lindquist E."/>
            <person name="Lipzen A."/>
            <person name="Khouja H.-R."/>
            <person name="Murat C."/>
            <person name="Ohm R."/>
            <person name="Olson A."/>
            <person name="Spatafora J."/>
            <person name="Veneault-Fourrey C."/>
            <person name="Henrissat B."/>
            <person name="Grigoriev I."/>
            <person name="Martin F."/>
            <person name="Perotto S."/>
        </authorList>
    </citation>
    <scope>NUCLEOTIDE SEQUENCE [LARGE SCALE GENOMIC DNA]</scope>
    <source>
        <strain evidence="6 7">F</strain>
    </source>
</reference>
<dbReference type="Proteomes" id="UP000235786">
    <property type="component" value="Unassembled WGS sequence"/>
</dbReference>
<evidence type="ECO:0000256" key="3">
    <source>
        <dbReference type="ARBA" id="ARBA00022833"/>
    </source>
</evidence>
<keyword evidence="2" id="KW-0378">Hydrolase</keyword>
<dbReference type="OrthoDB" id="449487at2759"/>
<comment type="similarity">
    <text evidence="4">Belongs to the metallo-beta-lactamase superfamily. Type III sulfatase family.</text>
</comment>
<dbReference type="InterPro" id="IPR036866">
    <property type="entry name" value="RibonucZ/Hydroxyglut_hydro"/>
</dbReference>
<dbReference type="Pfam" id="PF14863">
    <property type="entry name" value="Alkyl_sulf_dimr"/>
    <property type="match status" value="1"/>
</dbReference>
<dbReference type="InterPro" id="IPR044097">
    <property type="entry name" value="Bds1/SdsA1_MBL-fold"/>
</dbReference>
<dbReference type="GO" id="GO:0018741">
    <property type="term" value="F:linear primary-alkylsulfatase activity"/>
    <property type="evidence" value="ECO:0007669"/>
    <property type="project" value="InterPro"/>
</dbReference>
<dbReference type="Gene3D" id="3.60.15.30">
    <property type="entry name" value="Metallo-beta-lactamase domain"/>
    <property type="match status" value="1"/>
</dbReference>
<dbReference type="SUPFAM" id="SSF56281">
    <property type="entry name" value="Metallo-hydrolase/oxidoreductase"/>
    <property type="match status" value="1"/>
</dbReference>
<dbReference type="CDD" id="cd07710">
    <property type="entry name" value="arylsulfatase_Sdsa1-like_MBL-fold"/>
    <property type="match status" value="1"/>
</dbReference>
<dbReference type="InterPro" id="IPR001279">
    <property type="entry name" value="Metallo-B-lactamas"/>
</dbReference>
<dbReference type="GO" id="GO:0046983">
    <property type="term" value="F:protein dimerization activity"/>
    <property type="evidence" value="ECO:0007669"/>
    <property type="project" value="InterPro"/>
</dbReference>
<dbReference type="Pfam" id="PF14864">
    <property type="entry name" value="Alkyl_sulf_C"/>
    <property type="match status" value="1"/>
</dbReference>
<keyword evidence="1" id="KW-0479">Metal-binding</keyword>
<dbReference type="InterPro" id="IPR038536">
    <property type="entry name" value="Alkyl/aryl-sulf_dimr_sf"/>
</dbReference>
<feature type="domain" description="Metallo-beta-lactamase" evidence="5">
    <location>
        <begin position="85"/>
        <end position="288"/>
    </location>
</feature>